<proteinExistence type="predicted"/>
<dbReference type="AlphaFoldDB" id="A0A2A2PIA4"/>
<dbReference type="InterPro" id="IPR003458">
    <property type="entry name" value="Phage_T4_Gp38_tail_assem"/>
</dbReference>
<dbReference type="EMBL" id="NRST01000001">
    <property type="protein sequence ID" value="PAW55177.1"/>
    <property type="molecule type" value="Genomic_DNA"/>
</dbReference>
<accession>A0A2A2PIA4</accession>
<evidence type="ECO:0000313" key="2">
    <source>
        <dbReference type="Proteomes" id="UP000217830"/>
    </source>
</evidence>
<dbReference type="Proteomes" id="UP000217830">
    <property type="component" value="Unassembled WGS sequence"/>
</dbReference>
<organism evidence="1 2">
    <name type="scientific">Pseudomonas moraviensis</name>
    <dbReference type="NCBI Taxonomy" id="321662"/>
    <lineage>
        <taxon>Bacteria</taxon>
        <taxon>Pseudomonadati</taxon>
        <taxon>Pseudomonadota</taxon>
        <taxon>Gammaproteobacteria</taxon>
        <taxon>Pseudomonadales</taxon>
        <taxon>Pseudomonadaceae</taxon>
        <taxon>Pseudomonas</taxon>
    </lineage>
</organism>
<gene>
    <name evidence="1" type="ORF">CKQ80_07630</name>
</gene>
<name>A0A2A2PIA4_9PSED</name>
<evidence type="ECO:0000313" key="1">
    <source>
        <dbReference type="EMBL" id="PAW55177.1"/>
    </source>
</evidence>
<dbReference type="Pfam" id="PF02413">
    <property type="entry name" value="Caudo_TAP"/>
    <property type="match status" value="1"/>
</dbReference>
<reference evidence="1 2" key="1">
    <citation type="submission" date="2017-08" db="EMBL/GenBank/DDBJ databases">
        <title>Draft Genome Sequence of Pseudomonas moraviensis TYU6, isolated from Taxus cuspidata by using PacBio Single-Molecule Real-Time Technology.</title>
        <authorList>
            <person name="Baek K.-H."/>
            <person name="Mishra A.K."/>
        </authorList>
    </citation>
    <scope>NUCLEOTIDE SEQUENCE [LARGE SCALE GENOMIC DNA]</scope>
    <source>
        <strain evidence="1 2">TYU6</strain>
    </source>
</reference>
<keyword evidence="2" id="KW-1185">Reference proteome</keyword>
<protein>
    <submittedName>
        <fullName evidence="1">Tail assembly chaperone</fullName>
    </submittedName>
</protein>
<comment type="caution">
    <text evidence="1">The sequence shown here is derived from an EMBL/GenBank/DDBJ whole genome shotgun (WGS) entry which is preliminary data.</text>
</comment>
<sequence>MKSEVNTMKYIDFDAQGELLGRYDSAIHLQIPVSAVEISEELFLRTIDERDGIWRYTDGKVTKHSLPNASQVVDGERRAAALARRDELLAEADQQTVGMADAYIAGLLDADDMQRFKAFATYKLALNKIDKQPGYPQNVVWPVLPA</sequence>